<evidence type="ECO:0000313" key="2">
    <source>
        <dbReference type="EMBL" id="GEA52078.1"/>
    </source>
</evidence>
<dbReference type="PIRSF" id="PIRSF028160">
    <property type="entry name" value="UCP028160"/>
    <property type="match status" value="1"/>
</dbReference>
<evidence type="ECO:0000256" key="1">
    <source>
        <dbReference type="SAM" id="SignalP"/>
    </source>
</evidence>
<protein>
    <submittedName>
        <fullName evidence="2">Peptidyl-prolyl cis-trans isomerase</fullName>
    </submittedName>
</protein>
<dbReference type="Proteomes" id="UP000318717">
    <property type="component" value="Unassembled WGS sequence"/>
</dbReference>
<reference evidence="2 3" key="1">
    <citation type="submission" date="2019-06" db="EMBL/GenBank/DDBJ databases">
        <title>Whole genome shotgun sequence of Vibrio inusitatus NBRC 102082.</title>
        <authorList>
            <person name="Hosoyama A."/>
            <person name="Uohara A."/>
            <person name="Ohji S."/>
            <person name="Ichikawa N."/>
        </authorList>
    </citation>
    <scope>NUCLEOTIDE SEQUENCE [LARGE SCALE GENOMIC DNA]</scope>
    <source>
        <strain evidence="2 3">NBRC 102082</strain>
    </source>
</reference>
<dbReference type="RefSeq" id="WP_141346536.1">
    <property type="nucleotide sequence ID" value="NZ_BJLF01000015.1"/>
</dbReference>
<dbReference type="EMBL" id="BJLF01000015">
    <property type="protein sequence ID" value="GEA52078.1"/>
    <property type="molecule type" value="Genomic_DNA"/>
</dbReference>
<dbReference type="InterPro" id="IPR016872">
    <property type="entry name" value="UCP028160"/>
</dbReference>
<feature type="signal peptide" evidence="1">
    <location>
        <begin position="1"/>
        <end position="20"/>
    </location>
</feature>
<dbReference type="Pfam" id="PF07356">
    <property type="entry name" value="DUF1481"/>
    <property type="match status" value="1"/>
</dbReference>
<gene>
    <name evidence="2" type="ORF">VIN01S_28820</name>
</gene>
<keyword evidence="1" id="KW-0732">Signal</keyword>
<name>A0A4Y3HYI3_9VIBR</name>
<dbReference type="InterPro" id="IPR010858">
    <property type="entry name" value="DUF1481"/>
</dbReference>
<dbReference type="PROSITE" id="PS51257">
    <property type="entry name" value="PROKAR_LIPOPROTEIN"/>
    <property type="match status" value="1"/>
</dbReference>
<accession>A0A4Y3HYI3</accession>
<organism evidence="2 3">
    <name type="scientific">Vibrio inusitatus NBRC 102082</name>
    <dbReference type="NCBI Taxonomy" id="1219070"/>
    <lineage>
        <taxon>Bacteria</taxon>
        <taxon>Pseudomonadati</taxon>
        <taxon>Pseudomonadota</taxon>
        <taxon>Gammaproteobacteria</taxon>
        <taxon>Vibrionales</taxon>
        <taxon>Vibrionaceae</taxon>
        <taxon>Vibrio</taxon>
    </lineage>
</organism>
<keyword evidence="3" id="KW-1185">Reference proteome</keyword>
<comment type="caution">
    <text evidence="2">The sequence shown here is derived from an EMBL/GenBank/DDBJ whole genome shotgun (WGS) entry which is preliminary data.</text>
</comment>
<proteinExistence type="predicted"/>
<dbReference type="OrthoDB" id="5915262at2"/>
<dbReference type="AlphaFoldDB" id="A0A4Y3HYI3"/>
<sequence>MKHFIASTLVILTLTGCSSATTPLRQSAQISEYSGGEIDDSKTSLFWLTERFDSPESSSDDVIFKDNTWYKSYYTWDGDNLREISRTGERLSNSGDLIPFQMTLRFSGTGEAVYQRLRINGKVMPMRKQQIDDVKKQASDLIANGKNQQKQGLELIQGYWEEGVFVTCEGKTFTSIEFKNQLPSLVIERLIDEDHFAAFVGEYKAKKVVVDKMLMLKDGDYECIERPSLQS</sequence>
<dbReference type="GO" id="GO:0016853">
    <property type="term" value="F:isomerase activity"/>
    <property type="evidence" value="ECO:0007669"/>
    <property type="project" value="UniProtKB-KW"/>
</dbReference>
<feature type="chain" id="PRO_5021393151" evidence="1">
    <location>
        <begin position="21"/>
        <end position="231"/>
    </location>
</feature>
<keyword evidence="2" id="KW-0413">Isomerase</keyword>
<evidence type="ECO:0000313" key="3">
    <source>
        <dbReference type="Proteomes" id="UP000318717"/>
    </source>
</evidence>